<dbReference type="Gene3D" id="3.10.450.50">
    <property type="match status" value="1"/>
</dbReference>
<dbReference type="AlphaFoldDB" id="A0A542DT65"/>
<dbReference type="Proteomes" id="UP000316298">
    <property type="component" value="Unassembled WGS sequence"/>
</dbReference>
<evidence type="ECO:0000259" key="1">
    <source>
        <dbReference type="Pfam" id="PF12680"/>
    </source>
</evidence>
<evidence type="ECO:0000313" key="3">
    <source>
        <dbReference type="Proteomes" id="UP000316298"/>
    </source>
</evidence>
<organism evidence="2 3">
    <name type="scientific">Kribbella jejuensis</name>
    <dbReference type="NCBI Taxonomy" id="236068"/>
    <lineage>
        <taxon>Bacteria</taxon>
        <taxon>Bacillati</taxon>
        <taxon>Actinomycetota</taxon>
        <taxon>Actinomycetes</taxon>
        <taxon>Propionibacteriales</taxon>
        <taxon>Kribbellaceae</taxon>
        <taxon>Kribbella</taxon>
    </lineage>
</organism>
<name>A0A542DT65_9ACTN</name>
<reference evidence="2 3" key="1">
    <citation type="submission" date="2019-06" db="EMBL/GenBank/DDBJ databases">
        <title>Sequencing the genomes of 1000 actinobacteria strains.</title>
        <authorList>
            <person name="Klenk H.-P."/>
        </authorList>
    </citation>
    <scope>NUCLEOTIDE SEQUENCE [LARGE SCALE GENOMIC DNA]</scope>
    <source>
        <strain evidence="2 3">DSM 17305</strain>
    </source>
</reference>
<gene>
    <name evidence="2" type="ORF">FB475_5850</name>
</gene>
<sequence>MLPEVITRYLTSHIARDIDAAMQSYAADAVVTDDGKTYHGRAEIRAWLAHAANEYRYTVELTGTRKIDDHTYVASHRLEGNFSGGTADLDFTFTLAGNLITGLDIS</sequence>
<dbReference type="OrthoDB" id="8684708at2"/>
<dbReference type="RefSeq" id="WP_141860308.1">
    <property type="nucleotide sequence ID" value="NZ_BAAAKA010000009.1"/>
</dbReference>
<dbReference type="SUPFAM" id="SSF54427">
    <property type="entry name" value="NTF2-like"/>
    <property type="match status" value="1"/>
</dbReference>
<dbReference type="Pfam" id="PF12680">
    <property type="entry name" value="SnoaL_2"/>
    <property type="match status" value="1"/>
</dbReference>
<dbReference type="InterPro" id="IPR037401">
    <property type="entry name" value="SnoaL-like"/>
</dbReference>
<dbReference type="EMBL" id="VFMM01000003">
    <property type="protein sequence ID" value="TQJ06195.1"/>
    <property type="molecule type" value="Genomic_DNA"/>
</dbReference>
<feature type="domain" description="SnoaL-like" evidence="1">
    <location>
        <begin position="7"/>
        <end position="93"/>
    </location>
</feature>
<protein>
    <submittedName>
        <fullName evidence="2">SnoaL-like protein</fullName>
    </submittedName>
</protein>
<dbReference type="InterPro" id="IPR032710">
    <property type="entry name" value="NTF2-like_dom_sf"/>
</dbReference>
<accession>A0A542DT65</accession>
<comment type="caution">
    <text evidence="2">The sequence shown here is derived from an EMBL/GenBank/DDBJ whole genome shotgun (WGS) entry which is preliminary data.</text>
</comment>
<keyword evidence="3" id="KW-1185">Reference proteome</keyword>
<evidence type="ECO:0000313" key="2">
    <source>
        <dbReference type="EMBL" id="TQJ06195.1"/>
    </source>
</evidence>
<proteinExistence type="predicted"/>